<comment type="caution">
    <text evidence="10">The sequence shown here is derived from an EMBL/GenBank/DDBJ whole genome shotgun (WGS) entry which is preliminary data.</text>
</comment>
<feature type="non-terminal residue" evidence="10">
    <location>
        <position position="1"/>
    </location>
</feature>
<protein>
    <submittedName>
        <fullName evidence="10">Carbon starvation protein A</fullName>
    </submittedName>
</protein>
<keyword evidence="3" id="KW-0813">Transport</keyword>
<feature type="non-terminal residue" evidence="10">
    <location>
        <position position="74"/>
    </location>
</feature>
<organism evidence="10 11">
    <name type="scientific">Campylobacter jejuni</name>
    <dbReference type="NCBI Taxonomy" id="197"/>
    <lineage>
        <taxon>Bacteria</taxon>
        <taxon>Pseudomonadati</taxon>
        <taxon>Campylobacterota</taxon>
        <taxon>Epsilonproteobacteria</taxon>
        <taxon>Campylobacterales</taxon>
        <taxon>Campylobacteraceae</taxon>
        <taxon>Campylobacter</taxon>
    </lineage>
</organism>
<keyword evidence="4" id="KW-1003">Cell membrane</keyword>
<evidence type="ECO:0000313" key="10">
    <source>
        <dbReference type="EMBL" id="MCH3852883.1"/>
    </source>
</evidence>
<dbReference type="AlphaFoldDB" id="A0AAW5EJ96"/>
<name>A0AAW5EJ96_CAMJU</name>
<accession>A0AAW5EJ96</accession>
<sequence length="74" mass="7936">LAGAVHDFVVLFISTRRRGRSLGEIIKDEMGKFTGGVAMVAIFGIMLIIIAILAMVVVKALAESPWGLFTIAMT</sequence>
<evidence type="ECO:0000256" key="3">
    <source>
        <dbReference type="ARBA" id="ARBA00022448"/>
    </source>
</evidence>
<dbReference type="GO" id="GO:0005886">
    <property type="term" value="C:plasma membrane"/>
    <property type="evidence" value="ECO:0007669"/>
    <property type="project" value="UniProtKB-SubCell"/>
</dbReference>
<evidence type="ECO:0000259" key="9">
    <source>
        <dbReference type="Pfam" id="PF02554"/>
    </source>
</evidence>
<feature type="transmembrane region" description="Helical" evidence="8">
    <location>
        <begin position="37"/>
        <end position="58"/>
    </location>
</feature>
<evidence type="ECO:0000256" key="7">
    <source>
        <dbReference type="ARBA" id="ARBA00023136"/>
    </source>
</evidence>
<dbReference type="RefSeq" id="WP_276148859.1">
    <property type="nucleotide sequence ID" value="NZ_JAJUOL010000475.1"/>
</dbReference>
<feature type="domain" description="CstA N-terminal" evidence="9">
    <location>
        <begin position="1"/>
        <end position="74"/>
    </location>
</feature>
<evidence type="ECO:0000313" key="11">
    <source>
        <dbReference type="Proteomes" id="UP001199644"/>
    </source>
</evidence>
<dbReference type="Proteomes" id="UP001199644">
    <property type="component" value="Unassembled WGS sequence"/>
</dbReference>
<dbReference type="InterPro" id="IPR051605">
    <property type="entry name" value="CstA"/>
</dbReference>
<keyword evidence="6 8" id="KW-1133">Transmembrane helix</keyword>
<keyword evidence="7 8" id="KW-0472">Membrane</keyword>
<evidence type="ECO:0000256" key="5">
    <source>
        <dbReference type="ARBA" id="ARBA00022692"/>
    </source>
</evidence>
<dbReference type="GO" id="GO:0009267">
    <property type="term" value="P:cellular response to starvation"/>
    <property type="evidence" value="ECO:0007669"/>
    <property type="project" value="InterPro"/>
</dbReference>
<dbReference type="Pfam" id="PF02554">
    <property type="entry name" value="CstA"/>
    <property type="match status" value="1"/>
</dbReference>
<proteinExistence type="inferred from homology"/>
<gene>
    <name evidence="10" type="ORF">LZC39_12370</name>
</gene>
<dbReference type="EMBL" id="JAJUOL010000475">
    <property type="protein sequence ID" value="MCH3852883.1"/>
    <property type="molecule type" value="Genomic_DNA"/>
</dbReference>
<evidence type="ECO:0000256" key="4">
    <source>
        <dbReference type="ARBA" id="ARBA00022475"/>
    </source>
</evidence>
<dbReference type="InterPro" id="IPR003706">
    <property type="entry name" value="CstA_N"/>
</dbReference>
<keyword evidence="5 8" id="KW-0812">Transmembrane</keyword>
<comment type="similarity">
    <text evidence="2">Belongs to the peptide transporter carbon starvation (CstA) (TC 2.A.114) family.</text>
</comment>
<dbReference type="PANTHER" id="PTHR30252:SF3">
    <property type="entry name" value="PYRUVATE_PROTON SYMPORTER BTST"/>
    <property type="match status" value="1"/>
</dbReference>
<evidence type="ECO:0000256" key="2">
    <source>
        <dbReference type="ARBA" id="ARBA00007755"/>
    </source>
</evidence>
<evidence type="ECO:0000256" key="1">
    <source>
        <dbReference type="ARBA" id="ARBA00004651"/>
    </source>
</evidence>
<evidence type="ECO:0000256" key="6">
    <source>
        <dbReference type="ARBA" id="ARBA00022989"/>
    </source>
</evidence>
<reference evidence="10" key="1">
    <citation type="submission" date="2021-12" db="EMBL/GenBank/DDBJ databases">
        <title>Prevalence of phenicol resistance gene fexA in Campylobacter isolated from poultry supply chain.</title>
        <authorList>
            <person name="Tang B."/>
            <person name="Zheng X."/>
            <person name="Lin J."/>
            <person name="Lin R."/>
            <person name="Yang H."/>
            <person name="Shen Z."/>
            <person name="Xia F."/>
        </authorList>
    </citation>
    <scope>NUCLEOTIDE SEQUENCE</scope>
    <source>
        <strain evidence="10">CJHN2011004</strain>
    </source>
</reference>
<dbReference type="PANTHER" id="PTHR30252">
    <property type="entry name" value="INNER MEMBRANE PEPTIDE TRANSPORTER"/>
    <property type="match status" value="1"/>
</dbReference>
<comment type="subcellular location">
    <subcellularLocation>
        <location evidence="1">Cell membrane</location>
        <topology evidence="1">Multi-pass membrane protein</topology>
    </subcellularLocation>
</comment>
<evidence type="ECO:0000256" key="8">
    <source>
        <dbReference type="SAM" id="Phobius"/>
    </source>
</evidence>